<evidence type="ECO:0000259" key="2">
    <source>
        <dbReference type="Pfam" id="PF00155"/>
    </source>
</evidence>
<dbReference type="InterPro" id="IPR015421">
    <property type="entry name" value="PyrdxlP-dep_Trfase_major"/>
</dbReference>
<dbReference type="Proteomes" id="UP000612585">
    <property type="component" value="Unassembled WGS sequence"/>
</dbReference>
<dbReference type="GO" id="GO:0030170">
    <property type="term" value="F:pyridoxal phosphate binding"/>
    <property type="evidence" value="ECO:0007669"/>
    <property type="project" value="InterPro"/>
</dbReference>
<accession>A0A8J3ZGF0</accession>
<evidence type="ECO:0000256" key="1">
    <source>
        <dbReference type="SAM" id="MobiDB-lite"/>
    </source>
</evidence>
<dbReference type="AlphaFoldDB" id="A0A8J3ZGF0"/>
<dbReference type="EMBL" id="BOPG01000065">
    <property type="protein sequence ID" value="GIJ61395.1"/>
    <property type="molecule type" value="Genomic_DNA"/>
</dbReference>
<dbReference type="InterPro" id="IPR015424">
    <property type="entry name" value="PyrdxlP-dep_Trfase"/>
</dbReference>
<keyword evidence="3" id="KW-0808">Transferase</keyword>
<evidence type="ECO:0000313" key="3">
    <source>
        <dbReference type="EMBL" id="GIJ61395.1"/>
    </source>
</evidence>
<comment type="caution">
    <text evidence="3">The sequence shown here is derived from an EMBL/GenBank/DDBJ whole genome shotgun (WGS) entry which is preliminary data.</text>
</comment>
<dbReference type="Gene3D" id="3.90.1150.10">
    <property type="entry name" value="Aspartate Aminotransferase, domain 1"/>
    <property type="match status" value="1"/>
</dbReference>
<keyword evidence="4" id="KW-1185">Reference proteome</keyword>
<feature type="compositionally biased region" description="Low complexity" evidence="1">
    <location>
        <begin position="452"/>
        <end position="474"/>
    </location>
</feature>
<keyword evidence="3" id="KW-0032">Aminotransferase</keyword>
<dbReference type="CDD" id="cd00609">
    <property type="entry name" value="AAT_like"/>
    <property type="match status" value="1"/>
</dbReference>
<reference evidence="3" key="1">
    <citation type="submission" date="2021-01" db="EMBL/GenBank/DDBJ databases">
        <title>Whole genome shotgun sequence of Virgisporangium aurantiacum NBRC 16421.</title>
        <authorList>
            <person name="Komaki H."/>
            <person name="Tamura T."/>
        </authorList>
    </citation>
    <scope>NUCLEOTIDE SEQUENCE</scope>
    <source>
        <strain evidence="3">NBRC 16421</strain>
    </source>
</reference>
<dbReference type="Gene3D" id="3.40.640.10">
    <property type="entry name" value="Type I PLP-dependent aspartate aminotransferase-like (Major domain)"/>
    <property type="match status" value="1"/>
</dbReference>
<dbReference type="PANTHER" id="PTHR42885">
    <property type="entry name" value="HISTIDINOL-PHOSPHATE AMINOTRANSFERASE-RELATED"/>
    <property type="match status" value="1"/>
</dbReference>
<gene>
    <name evidence="3" type="ORF">Vau01_089110</name>
</gene>
<evidence type="ECO:0000313" key="4">
    <source>
        <dbReference type="Proteomes" id="UP000612585"/>
    </source>
</evidence>
<organism evidence="3 4">
    <name type="scientific">Virgisporangium aurantiacum</name>
    <dbReference type="NCBI Taxonomy" id="175570"/>
    <lineage>
        <taxon>Bacteria</taxon>
        <taxon>Bacillati</taxon>
        <taxon>Actinomycetota</taxon>
        <taxon>Actinomycetes</taxon>
        <taxon>Micromonosporales</taxon>
        <taxon>Micromonosporaceae</taxon>
        <taxon>Virgisporangium</taxon>
    </lineage>
</organism>
<feature type="region of interest" description="Disordered" evidence="1">
    <location>
        <begin position="411"/>
        <end position="474"/>
    </location>
</feature>
<name>A0A8J3ZGF0_9ACTN</name>
<protein>
    <submittedName>
        <fullName evidence="3">Aminotransferase</fullName>
    </submittedName>
</protein>
<dbReference type="RefSeq" id="WP_239152346.1">
    <property type="nucleotide sequence ID" value="NZ_BOPG01000065.1"/>
</dbReference>
<dbReference type="InterPro" id="IPR004839">
    <property type="entry name" value="Aminotransferase_I/II_large"/>
</dbReference>
<feature type="domain" description="Aminotransferase class I/classII large" evidence="2">
    <location>
        <begin position="61"/>
        <end position="365"/>
    </location>
</feature>
<dbReference type="SUPFAM" id="SSF53383">
    <property type="entry name" value="PLP-dependent transferases"/>
    <property type="match status" value="1"/>
</dbReference>
<dbReference type="GO" id="GO:0008483">
    <property type="term" value="F:transaminase activity"/>
    <property type="evidence" value="ECO:0007669"/>
    <property type="project" value="UniProtKB-KW"/>
</dbReference>
<dbReference type="Pfam" id="PF00155">
    <property type="entry name" value="Aminotran_1_2"/>
    <property type="match status" value="1"/>
</dbReference>
<proteinExistence type="predicted"/>
<sequence length="474" mass="52698">MRHGSVDTSLLRQGAHSPSYFALSRSMGPDAKEKLADFCIPCNPYFPTPDMFAKLSESLVDILKYYPSDSGTITKQLCQVLRLHPQTVAMANGSTELITWIDHLLIKESVAIPIPTFGRWTDQPMETGKRVDMYPLQERDNFALNLDHYISFIRSRGSRVAVICNVNNPDGNYIPRREVIRFMDQLTDLDLVVIDESFIDFVDAERYPSVGPDAVIRPNVVVLKSLGKNFGLHGIRFGYMIANPAITAKIGKALPKWNLNSLAESVVFMLKDYEAEYRESLRLLSRDRMRMAESLMRVPGLTVYPSQGNFILIKVPGNWNGVDMRDHLISQHGVYVRECGNKLGMTSQFLRLVVRPEDDVAKLIDGMATYERTLRPEPHYVSYNDDPLTGDLPITGTGIMNLGSLSSAGSLPSGGGQYSDGGYSTGAYSNGSYQNPPPTTPLPERRSRRPVYNGHNGHNGHNGSNGYNGMAAAR</sequence>
<dbReference type="InterPro" id="IPR015422">
    <property type="entry name" value="PyrdxlP-dep_Trfase_small"/>
</dbReference>